<dbReference type="GO" id="GO:1990961">
    <property type="term" value="P:xenobiotic detoxification by transmembrane export across the plasma membrane"/>
    <property type="evidence" value="ECO:0007669"/>
    <property type="project" value="InterPro"/>
</dbReference>
<dbReference type="Pfam" id="PF01554">
    <property type="entry name" value="MatE"/>
    <property type="match status" value="2"/>
</dbReference>
<dbReference type="GO" id="GO:0042910">
    <property type="term" value="F:xenobiotic transmembrane transporter activity"/>
    <property type="evidence" value="ECO:0007669"/>
    <property type="project" value="InterPro"/>
</dbReference>
<comment type="caution">
    <text evidence="8">The sequence shown here is derived from an EMBL/GenBank/DDBJ whole genome shotgun (WGS) entry which is preliminary data.</text>
</comment>
<keyword evidence="5 6" id="KW-0472">Membrane</keyword>
<dbReference type="Proteomes" id="UP001179952">
    <property type="component" value="Unassembled WGS sequence"/>
</dbReference>
<dbReference type="PANTHER" id="PTHR11206">
    <property type="entry name" value="MULTIDRUG RESISTANCE PROTEIN"/>
    <property type="match status" value="1"/>
</dbReference>
<name>A0AAV9BNP7_ACOGR</name>
<feature type="transmembrane region" description="Helical" evidence="6">
    <location>
        <begin position="414"/>
        <end position="434"/>
    </location>
</feature>
<dbReference type="InterPro" id="IPR002528">
    <property type="entry name" value="MATE_fam"/>
</dbReference>
<keyword evidence="3 6" id="KW-0812">Transmembrane</keyword>
<feature type="transmembrane region" description="Helical" evidence="6">
    <location>
        <begin position="187"/>
        <end position="209"/>
    </location>
</feature>
<evidence type="ECO:0000256" key="6">
    <source>
        <dbReference type="RuleBase" id="RU004914"/>
    </source>
</evidence>
<dbReference type="NCBIfam" id="TIGR00797">
    <property type="entry name" value="matE"/>
    <property type="match status" value="1"/>
</dbReference>
<dbReference type="AlphaFoldDB" id="A0AAV9BNP7"/>
<feature type="transmembrane region" description="Helical" evidence="6">
    <location>
        <begin position="295"/>
        <end position="318"/>
    </location>
</feature>
<feature type="transmembrane region" description="Helical" evidence="6">
    <location>
        <begin position="120"/>
        <end position="144"/>
    </location>
</feature>
<evidence type="ECO:0000313" key="8">
    <source>
        <dbReference type="EMBL" id="KAK1277689.1"/>
    </source>
</evidence>
<organism evidence="8 9">
    <name type="scientific">Acorus gramineus</name>
    <name type="common">Dwarf sweet flag</name>
    <dbReference type="NCBI Taxonomy" id="55184"/>
    <lineage>
        <taxon>Eukaryota</taxon>
        <taxon>Viridiplantae</taxon>
        <taxon>Streptophyta</taxon>
        <taxon>Embryophyta</taxon>
        <taxon>Tracheophyta</taxon>
        <taxon>Spermatophyta</taxon>
        <taxon>Magnoliopsida</taxon>
        <taxon>Liliopsida</taxon>
        <taxon>Acoraceae</taxon>
        <taxon>Acorus</taxon>
    </lineage>
</organism>
<evidence type="ECO:0000256" key="3">
    <source>
        <dbReference type="ARBA" id="ARBA00022692"/>
    </source>
</evidence>
<comment type="subcellular location">
    <subcellularLocation>
        <location evidence="1">Membrane</location>
        <topology evidence="1">Multi-pass membrane protein</topology>
    </subcellularLocation>
</comment>
<evidence type="ECO:0000256" key="7">
    <source>
        <dbReference type="SAM" id="MobiDB-lite"/>
    </source>
</evidence>
<proteinExistence type="inferred from homology"/>
<feature type="transmembrane region" description="Helical" evidence="6">
    <location>
        <begin position="376"/>
        <end position="393"/>
    </location>
</feature>
<comment type="similarity">
    <text evidence="2 6">Belongs to the multi antimicrobial extrusion (MATE) (TC 2.A.66.1) family.</text>
</comment>
<feature type="region of interest" description="Disordered" evidence="7">
    <location>
        <begin position="1"/>
        <end position="26"/>
    </location>
</feature>
<feature type="transmembrane region" description="Helical" evidence="6">
    <location>
        <begin position="215"/>
        <end position="238"/>
    </location>
</feature>
<dbReference type="InterPro" id="IPR045069">
    <property type="entry name" value="MATE_euk"/>
</dbReference>
<evidence type="ECO:0000256" key="5">
    <source>
        <dbReference type="ARBA" id="ARBA00023136"/>
    </source>
</evidence>
<feature type="compositionally biased region" description="Polar residues" evidence="7">
    <location>
        <begin position="10"/>
        <end position="26"/>
    </location>
</feature>
<evidence type="ECO:0000256" key="1">
    <source>
        <dbReference type="ARBA" id="ARBA00004141"/>
    </source>
</evidence>
<evidence type="ECO:0000256" key="2">
    <source>
        <dbReference type="ARBA" id="ARBA00010199"/>
    </source>
</evidence>
<accession>A0AAV9BNP7</accession>
<reference evidence="8" key="1">
    <citation type="journal article" date="2023" name="Nat. Commun.">
        <title>Diploid and tetraploid genomes of Acorus and the evolution of monocots.</title>
        <authorList>
            <person name="Ma L."/>
            <person name="Liu K.W."/>
            <person name="Li Z."/>
            <person name="Hsiao Y.Y."/>
            <person name="Qi Y."/>
            <person name="Fu T."/>
            <person name="Tang G.D."/>
            <person name="Zhang D."/>
            <person name="Sun W.H."/>
            <person name="Liu D.K."/>
            <person name="Li Y."/>
            <person name="Chen G.Z."/>
            <person name="Liu X.D."/>
            <person name="Liao X.Y."/>
            <person name="Jiang Y.T."/>
            <person name="Yu X."/>
            <person name="Hao Y."/>
            <person name="Huang J."/>
            <person name="Zhao X.W."/>
            <person name="Ke S."/>
            <person name="Chen Y.Y."/>
            <person name="Wu W.L."/>
            <person name="Hsu J.L."/>
            <person name="Lin Y.F."/>
            <person name="Huang M.D."/>
            <person name="Li C.Y."/>
            <person name="Huang L."/>
            <person name="Wang Z.W."/>
            <person name="Zhao X."/>
            <person name="Zhong W.Y."/>
            <person name="Peng D.H."/>
            <person name="Ahmad S."/>
            <person name="Lan S."/>
            <person name="Zhang J.S."/>
            <person name="Tsai W.C."/>
            <person name="Van de Peer Y."/>
            <person name="Liu Z.J."/>
        </authorList>
    </citation>
    <scope>NUCLEOTIDE SEQUENCE</scope>
    <source>
        <strain evidence="8">SCP</strain>
    </source>
</reference>
<gene>
    <name evidence="8" type="ORF">QJS04_geneDACA007214</name>
</gene>
<keyword evidence="9" id="KW-1185">Reference proteome</keyword>
<dbReference type="EMBL" id="JAUJYN010000002">
    <property type="protein sequence ID" value="KAK1277689.1"/>
    <property type="molecule type" value="Genomic_DNA"/>
</dbReference>
<keyword evidence="4 6" id="KW-1133">Transmembrane helix</keyword>
<evidence type="ECO:0000256" key="4">
    <source>
        <dbReference type="ARBA" id="ARBA00022989"/>
    </source>
</evidence>
<dbReference type="CDD" id="cd13132">
    <property type="entry name" value="MATE_eukaryotic"/>
    <property type="match status" value="1"/>
</dbReference>
<reference evidence="8" key="2">
    <citation type="submission" date="2023-06" db="EMBL/GenBank/DDBJ databases">
        <authorList>
            <person name="Ma L."/>
            <person name="Liu K.-W."/>
            <person name="Li Z."/>
            <person name="Hsiao Y.-Y."/>
            <person name="Qi Y."/>
            <person name="Fu T."/>
            <person name="Tang G."/>
            <person name="Zhang D."/>
            <person name="Sun W.-H."/>
            <person name="Liu D.-K."/>
            <person name="Li Y."/>
            <person name="Chen G.-Z."/>
            <person name="Liu X.-D."/>
            <person name="Liao X.-Y."/>
            <person name="Jiang Y.-T."/>
            <person name="Yu X."/>
            <person name="Hao Y."/>
            <person name="Huang J."/>
            <person name="Zhao X.-W."/>
            <person name="Ke S."/>
            <person name="Chen Y.-Y."/>
            <person name="Wu W.-L."/>
            <person name="Hsu J.-L."/>
            <person name="Lin Y.-F."/>
            <person name="Huang M.-D."/>
            <person name="Li C.-Y."/>
            <person name="Huang L."/>
            <person name="Wang Z.-W."/>
            <person name="Zhao X."/>
            <person name="Zhong W.-Y."/>
            <person name="Peng D.-H."/>
            <person name="Ahmad S."/>
            <person name="Lan S."/>
            <person name="Zhang J.-S."/>
            <person name="Tsai W.-C."/>
            <person name="Van De Peer Y."/>
            <person name="Liu Z.-J."/>
        </authorList>
    </citation>
    <scope>NUCLEOTIDE SEQUENCE</scope>
    <source>
        <strain evidence="8">SCP</strain>
        <tissue evidence="8">Leaves</tissue>
    </source>
</reference>
<feature type="transmembrane region" description="Helical" evidence="6">
    <location>
        <begin position="440"/>
        <end position="463"/>
    </location>
</feature>
<dbReference type="GO" id="GO:0016020">
    <property type="term" value="C:membrane"/>
    <property type="evidence" value="ECO:0007669"/>
    <property type="project" value="UniProtKB-SubCell"/>
</dbReference>
<dbReference type="GO" id="GO:0015297">
    <property type="term" value="F:antiporter activity"/>
    <property type="evidence" value="ECO:0007669"/>
    <property type="project" value="InterPro"/>
</dbReference>
<comment type="caution">
    <text evidence="6">Lacks conserved residue(s) required for the propagation of feature annotation.</text>
</comment>
<feature type="transmembrane region" description="Helical" evidence="6">
    <location>
        <begin position="339"/>
        <end position="361"/>
    </location>
</feature>
<evidence type="ECO:0000313" key="9">
    <source>
        <dbReference type="Proteomes" id="UP001179952"/>
    </source>
</evidence>
<sequence length="503" mass="53573">MHNTHHPTTKKTQNTMVTEDQKQSNPTMPEVLEELETMKDIGLPITAINLVGYLRGMVSVVCMGRLGSLELAAGALAVGFTNITGYSILSGLASGMEPLCSQAFGSGNTALASLTLRRTILLLLLASAPISLLWVSLEPIMVALKQDREVARVASSYCACAVPDLVANSFLHPLRVYFRSKCAPRPVMWCALLALLLHLPITAFLAFHLRLGVPGVAIAGFCTNFNTLALLLCYTLYARNPPNYAPLTSLTPPTAGGEWVSLLRLALPSCAAVCLEWWWYELMTIMSGYLRNPRVALATSAIVIQTTSLMYTLPATLASSTSARVGNELGAGRPARARLAAAVAMGLAFLSACLGLMLTTLGKEAWVGVFTKDKEVLELTLAVLPLVGLCELANCPQTTGCGVLRGSARPSIGAVINLCSFYLIGAPVAVVLGFGFGFGFVGLVLGLLSAQMACVVSVVAVICGTDWEREAMKAKELVGWVEMDAAVKHKCGREEEFFGELGL</sequence>
<protein>
    <recommendedName>
        <fullName evidence="6">Protein DETOXIFICATION</fullName>
    </recommendedName>
    <alternativeName>
        <fullName evidence="6">Multidrug and toxic compound extrusion protein</fullName>
    </alternativeName>
</protein>